<dbReference type="EMBL" id="BSXS01011724">
    <property type="protein sequence ID" value="GMF01150.1"/>
    <property type="molecule type" value="Genomic_DNA"/>
</dbReference>
<protein>
    <submittedName>
        <fullName evidence="1">Unnamed protein product</fullName>
    </submittedName>
</protein>
<keyword evidence="2" id="KW-1185">Reference proteome</keyword>
<name>A0ACB5U4P9_AMBMO</name>
<organism evidence="1 2">
    <name type="scientific">Ambrosiozyma monospora</name>
    <name type="common">Yeast</name>
    <name type="synonym">Endomycopsis monosporus</name>
    <dbReference type="NCBI Taxonomy" id="43982"/>
    <lineage>
        <taxon>Eukaryota</taxon>
        <taxon>Fungi</taxon>
        <taxon>Dikarya</taxon>
        <taxon>Ascomycota</taxon>
        <taxon>Saccharomycotina</taxon>
        <taxon>Pichiomycetes</taxon>
        <taxon>Pichiales</taxon>
        <taxon>Pichiaceae</taxon>
        <taxon>Ambrosiozyma</taxon>
    </lineage>
</organism>
<dbReference type="Proteomes" id="UP001165064">
    <property type="component" value="Unassembled WGS sequence"/>
</dbReference>
<accession>A0ACB5U4P9</accession>
<gene>
    <name evidence="1" type="ORF">Amon02_001117800</name>
</gene>
<reference evidence="1" key="1">
    <citation type="submission" date="2023-04" db="EMBL/GenBank/DDBJ databases">
        <title>Ambrosiozyma monospora NBRC 10751.</title>
        <authorList>
            <person name="Ichikawa N."/>
            <person name="Sato H."/>
            <person name="Tonouchi N."/>
        </authorList>
    </citation>
    <scope>NUCLEOTIDE SEQUENCE</scope>
    <source>
        <strain evidence="1">NBRC 10751</strain>
    </source>
</reference>
<evidence type="ECO:0000313" key="1">
    <source>
        <dbReference type="EMBL" id="GMF01150.1"/>
    </source>
</evidence>
<proteinExistence type="predicted"/>
<evidence type="ECO:0000313" key="2">
    <source>
        <dbReference type="Proteomes" id="UP001165064"/>
    </source>
</evidence>
<comment type="caution">
    <text evidence="1">The sequence shown here is derived from an EMBL/GenBank/DDBJ whole genome shotgun (WGS) entry which is preliminary data.</text>
</comment>
<sequence length="190" mass="22075">MSYAKGVISKPEIEKFLPEENGVLFKDGTIEKDFDSIVICTGYHYCYPFFEKEYVDKHPNYNHFYLYTFSLEEPTVGLVGNKLAPFFFPRVEAQAAAVAGVFAGFKQLPNAKETQKWYDEKIDQILTLYDTNEKFIEPLLALGPKDRPNPLFSVKRRDDYVSDFAQSWRTIEEVYFKLRDGVYTVDTVLE</sequence>